<proteinExistence type="predicted"/>
<keyword evidence="3" id="KW-0540">Nuclease</keyword>
<evidence type="ECO:0000313" key="8">
    <source>
        <dbReference type="EMBL" id="CAC5420078.1"/>
    </source>
</evidence>
<dbReference type="Gene3D" id="3.30.70.270">
    <property type="match status" value="2"/>
</dbReference>
<evidence type="ECO:0000256" key="3">
    <source>
        <dbReference type="ARBA" id="ARBA00022722"/>
    </source>
</evidence>
<dbReference type="InterPro" id="IPR043502">
    <property type="entry name" value="DNA/RNA_pol_sf"/>
</dbReference>
<keyword evidence="1" id="KW-0808">Transferase</keyword>
<evidence type="ECO:0000259" key="7">
    <source>
        <dbReference type="PROSITE" id="PS50878"/>
    </source>
</evidence>
<dbReference type="InterPro" id="IPR050951">
    <property type="entry name" value="Retrovirus_Pol_polyprotein"/>
</dbReference>
<evidence type="ECO:0000256" key="5">
    <source>
        <dbReference type="ARBA" id="ARBA00022801"/>
    </source>
</evidence>
<dbReference type="PANTHER" id="PTHR37984">
    <property type="entry name" value="PROTEIN CBG26694"/>
    <property type="match status" value="1"/>
</dbReference>
<keyword evidence="9" id="KW-1185">Reference proteome</keyword>
<dbReference type="PANTHER" id="PTHR37984:SF5">
    <property type="entry name" value="PROTEIN NYNRIN-LIKE"/>
    <property type="match status" value="1"/>
</dbReference>
<keyword evidence="5" id="KW-0378">Hydrolase</keyword>
<evidence type="ECO:0000313" key="9">
    <source>
        <dbReference type="Proteomes" id="UP000507470"/>
    </source>
</evidence>
<keyword evidence="6" id="KW-0695">RNA-directed DNA polymerase</keyword>
<dbReference type="SUPFAM" id="SSF56672">
    <property type="entry name" value="DNA/RNA polymerases"/>
    <property type="match status" value="1"/>
</dbReference>
<keyword evidence="4" id="KW-0255">Endonuclease</keyword>
<dbReference type="Pfam" id="PF00078">
    <property type="entry name" value="RVT_1"/>
    <property type="match status" value="1"/>
</dbReference>
<dbReference type="Pfam" id="PF17917">
    <property type="entry name" value="RT_RNaseH"/>
    <property type="match status" value="1"/>
</dbReference>
<dbReference type="GO" id="GO:0003824">
    <property type="term" value="F:catalytic activity"/>
    <property type="evidence" value="ECO:0007669"/>
    <property type="project" value="UniProtKB-KW"/>
</dbReference>
<dbReference type="CDD" id="cd09274">
    <property type="entry name" value="RNase_HI_RT_Ty3"/>
    <property type="match status" value="1"/>
</dbReference>
<evidence type="ECO:0000256" key="4">
    <source>
        <dbReference type="ARBA" id="ARBA00022759"/>
    </source>
</evidence>
<name>A0A6J8EI40_MYTCO</name>
<dbReference type="InterPro" id="IPR043128">
    <property type="entry name" value="Rev_trsase/Diguanyl_cyclase"/>
</dbReference>
<dbReference type="InterPro" id="IPR000477">
    <property type="entry name" value="RT_dom"/>
</dbReference>
<evidence type="ECO:0000256" key="6">
    <source>
        <dbReference type="ARBA" id="ARBA00022918"/>
    </source>
</evidence>
<dbReference type="OrthoDB" id="116078at2759"/>
<gene>
    <name evidence="8" type="ORF">MCOR_52345</name>
</gene>
<dbReference type="Gene3D" id="3.10.20.370">
    <property type="match status" value="1"/>
</dbReference>
<dbReference type="InterPro" id="IPR041373">
    <property type="entry name" value="RT_RNaseH"/>
</dbReference>
<keyword evidence="2" id="KW-0548">Nucleotidyltransferase</keyword>
<dbReference type="CDD" id="cd01647">
    <property type="entry name" value="RT_LTR"/>
    <property type="match status" value="1"/>
</dbReference>
<dbReference type="FunFam" id="3.10.20.370:FF:000001">
    <property type="entry name" value="Retrovirus-related Pol polyprotein from transposon 17.6-like protein"/>
    <property type="match status" value="1"/>
</dbReference>
<dbReference type="Proteomes" id="UP000507470">
    <property type="component" value="Unassembled WGS sequence"/>
</dbReference>
<organism evidence="8 9">
    <name type="scientific">Mytilus coruscus</name>
    <name type="common">Sea mussel</name>
    <dbReference type="NCBI Taxonomy" id="42192"/>
    <lineage>
        <taxon>Eukaryota</taxon>
        <taxon>Metazoa</taxon>
        <taxon>Spiralia</taxon>
        <taxon>Lophotrochozoa</taxon>
        <taxon>Mollusca</taxon>
        <taxon>Bivalvia</taxon>
        <taxon>Autobranchia</taxon>
        <taxon>Pteriomorphia</taxon>
        <taxon>Mytilida</taxon>
        <taxon>Mytiloidea</taxon>
        <taxon>Mytilidae</taxon>
        <taxon>Mytilinae</taxon>
        <taxon>Mytilus</taxon>
    </lineage>
</organism>
<feature type="domain" description="Reverse transcriptase" evidence="7">
    <location>
        <begin position="228"/>
        <end position="407"/>
    </location>
</feature>
<evidence type="ECO:0000256" key="1">
    <source>
        <dbReference type="ARBA" id="ARBA00022679"/>
    </source>
</evidence>
<dbReference type="AlphaFoldDB" id="A0A6J8EI40"/>
<evidence type="ECO:0000256" key="2">
    <source>
        <dbReference type="ARBA" id="ARBA00022695"/>
    </source>
</evidence>
<dbReference type="Gene3D" id="3.10.10.10">
    <property type="entry name" value="HIV Type 1 Reverse Transcriptase, subunit A, domain 1"/>
    <property type="match status" value="1"/>
</dbReference>
<sequence length="617" mass="70087">MVIEDIEIPAVLGYDLMFDINNQTILINDQTVLCKLESQLPNLFRITIEKDITIPEKSEMIIQGKPVQNTLKGTTTVINSTTESLQNKGVLVAKSLCTAGQQWIPLRVINVSDQPQPIFKNTLATTVETIPDQDIFYEQRVDHPPNISLSEEMLNRCHDQLTPDQYQIVQELINRNKNVCSTSKYDKGLINVVKHKIDTNYARPIKPSTRRHPKAQRKEVGNEIQKLLDHGIISPSKSPWSGPLVVVRKANSSLRLCCDLRKINQITVRDSYPLPTIDDSLDALRGNTWFSTIDLVSGYYQCAMDPIDALKTSFVTSKGLFQFNRMPFGLSNAGATFKRLMESVSAGLQWETCIVYLDDIIVFSQTFDEHVIMLQSVFDQLYNAGLKISPKKCHFVQQEVNFLGHVVSSTGISPDPSKIDAVQDWLTPKNVKEVRAFLGTCSCLRKFIQDFSKKAKPLHRLIEKNTIFKWTQYCEAAFHTLKEVLTMNPILVYPSPEKEFILDTDASGTGMGAFLSQIDDNKEHVIAYYSKSFSKAERQYCVTRRELLAIVMAVKYFHYYLYGVSFLVRTDHGALTWLTNFKNPEGQLARWLEILGTYNYTIKHRAGPKHNNADGLI</sequence>
<dbReference type="PROSITE" id="PS50878">
    <property type="entry name" value="RT_POL"/>
    <property type="match status" value="1"/>
</dbReference>
<dbReference type="EMBL" id="CACVKT020009075">
    <property type="protein sequence ID" value="CAC5420078.1"/>
    <property type="molecule type" value="Genomic_DNA"/>
</dbReference>
<reference evidence="8 9" key="1">
    <citation type="submission" date="2020-06" db="EMBL/GenBank/DDBJ databases">
        <authorList>
            <person name="Li R."/>
            <person name="Bekaert M."/>
        </authorList>
    </citation>
    <scope>NUCLEOTIDE SEQUENCE [LARGE SCALE GENOMIC DNA]</scope>
    <source>
        <strain evidence="9">wild</strain>
    </source>
</reference>
<accession>A0A6J8EI40</accession>
<dbReference type="FunFam" id="3.30.70.270:FF:000045">
    <property type="entry name" value="Transposon Tf2-7 polyprotein"/>
    <property type="match status" value="1"/>
</dbReference>
<protein>
    <recommendedName>
        <fullName evidence="7">Reverse transcriptase domain-containing protein</fullName>
    </recommendedName>
</protein>